<feature type="region of interest" description="Disordered" evidence="6">
    <location>
        <begin position="278"/>
        <end position="412"/>
    </location>
</feature>
<feature type="compositionally biased region" description="Polar residues" evidence="6">
    <location>
        <begin position="379"/>
        <end position="396"/>
    </location>
</feature>
<dbReference type="Pfam" id="PF00069">
    <property type="entry name" value="Pkinase"/>
    <property type="match status" value="1"/>
</dbReference>
<feature type="domain" description="Protein kinase" evidence="7">
    <location>
        <begin position="10"/>
        <end position="269"/>
    </location>
</feature>
<proteinExistence type="predicted"/>
<keyword evidence="4 5" id="KW-0067">ATP-binding</keyword>
<dbReference type="InterPro" id="IPR011009">
    <property type="entry name" value="Kinase-like_dom_sf"/>
</dbReference>
<dbReference type="CDD" id="cd14014">
    <property type="entry name" value="STKc_PknB_like"/>
    <property type="match status" value="1"/>
</dbReference>
<accession>A0ABP9VYR6</accession>
<keyword evidence="3 8" id="KW-0418">Kinase</keyword>
<organism evidence="8 9">
    <name type="scientific">Novipirellula caenicola</name>
    <dbReference type="NCBI Taxonomy" id="1536901"/>
    <lineage>
        <taxon>Bacteria</taxon>
        <taxon>Pseudomonadati</taxon>
        <taxon>Planctomycetota</taxon>
        <taxon>Planctomycetia</taxon>
        <taxon>Pirellulales</taxon>
        <taxon>Pirellulaceae</taxon>
        <taxon>Novipirellula</taxon>
    </lineage>
</organism>
<dbReference type="SUPFAM" id="SSF56112">
    <property type="entry name" value="Protein kinase-like (PK-like)"/>
    <property type="match status" value="1"/>
</dbReference>
<dbReference type="InterPro" id="IPR017441">
    <property type="entry name" value="Protein_kinase_ATP_BS"/>
</dbReference>
<dbReference type="SMART" id="SM00220">
    <property type="entry name" value="S_TKc"/>
    <property type="match status" value="1"/>
</dbReference>
<dbReference type="InterPro" id="IPR000719">
    <property type="entry name" value="Prot_kinase_dom"/>
</dbReference>
<evidence type="ECO:0000256" key="5">
    <source>
        <dbReference type="PROSITE-ProRule" id="PRU10141"/>
    </source>
</evidence>
<dbReference type="PANTHER" id="PTHR43289">
    <property type="entry name" value="MITOGEN-ACTIVATED PROTEIN KINASE KINASE KINASE 20-RELATED"/>
    <property type="match status" value="1"/>
</dbReference>
<comment type="caution">
    <text evidence="8">The sequence shown here is derived from an EMBL/GenBank/DDBJ whole genome shotgun (WGS) entry which is preliminary data.</text>
</comment>
<feature type="compositionally biased region" description="Polar residues" evidence="6">
    <location>
        <begin position="350"/>
        <end position="371"/>
    </location>
</feature>
<keyword evidence="2 5" id="KW-0547">Nucleotide-binding</keyword>
<keyword evidence="9" id="KW-1185">Reference proteome</keyword>
<dbReference type="PROSITE" id="PS50011">
    <property type="entry name" value="PROTEIN_KINASE_DOM"/>
    <property type="match status" value="1"/>
</dbReference>
<sequence>MKSPEFLGPYRVGETLGRGGMGAVYVGVHEHTGEKVAVKLIATHVADEPRFRRRFNSEVETLKRLRHPGIVRLIGYGEEDGQLFYSMELVDGESLQQRIRRQKRIHWQAVIDIAIEICGALKHAHDFGVIHRDLKPANLILSTSGKVKLVDFGIAKLFGFGEQTLAGSILGTADYMAPEQADSSGVSVRTDLYALGSVMYAMLTGRPPFPGKRTTEVIEALRRDRPVPLELIDSELPEALCELVHQLLEKDPSDRPPTALSVMNRLKAMRAGLLRQQTLPDHSMPTAHAVPERDQPPAKPIGESTEKTDAGGHDTTGLSVHPMTGGRPPSEEIRTADLGNPPDSEPPVSENANPHYSATVASQNTVVSDPPTNVEDDAQTPTDTVSRSTHFQSVDSDPQHASERSASGSPAEHWKQAISISLMTAVLIAGMILFFKAAEQPTADELYQVIAEHSEAENPGEARLEMDQFIKRFPDDPRYETVNRLRHSIDLQRLVRRLSVQAKLDISPLSAAEQGFLDAINGREQDAVGAASRLTQWLAIYDTQTLQEDRPLAEMIELAKHEVQLLRERAPVVIHDPRAVQLLDRIRQTVENAPPQTAREALTGIIQLHADHDWAEPAVEEARRQLEKLPPPSPAR</sequence>
<dbReference type="PROSITE" id="PS00107">
    <property type="entry name" value="PROTEIN_KINASE_ATP"/>
    <property type="match status" value="1"/>
</dbReference>
<dbReference type="RefSeq" id="WP_345688016.1">
    <property type="nucleotide sequence ID" value="NZ_BAABRO010000020.1"/>
</dbReference>
<dbReference type="GO" id="GO:0016301">
    <property type="term" value="F:kinase activity"/>
    <property type="evidence" value="ECO:0007669"/>
    <property type="project" value="UniProtKB-KW"/>
</dbReference>
<evidence type="ECO:0000259" key="7">
    <source>
        <dbReference type="PROSITE" id="PS50011"/>
    </source>
</evidence>
<evidence type="ECO:0000256" key="2">
    <source>
        <dbReference type="ARBA" id="ARBA00022741"/>
    </source>
</evidence>
<dbReference type="Proteomes" id="UP001416858">
    <property type="component" value="Unassembled WGS sequence"/>
</dbReference>
<evidence type="ECO:0000256" key="6">
    <source>
        <dbReference type="SAM" id="MobiDB-lite"/>
    </source>
</evidence>
<protein>
    <submittedName>
        <fullName evidence="8">Serine/threonine-protein kinase PknD</fullName>
    </submittedName>
</protein>
<evidence type="ECO:0000256" key="3">
    <source>
        <dbReference type="ARBA" id="ARBA00022777"/>
    </source>
</evidence>
<dbReference type="Gene3D" id="3.30.200.20">
    <property type="entry name" value="Phosphorylase Kinase, domain 1"/>
    <property type="match status" value="1"/>
</dbReference>
<gene>
    <name evidence="8" type="primary">pknD_46</name>
    <name evidence="8" type="ORF">Rcae01_05766</name>
</gene>
<keyword evidence="1" id="KW-0808">Transferase</keyword>
<dbReference type="PANTHER" id="PTHR43289:SF6">
    <property type="entry name" value="SERINE_THREONINE-PROTEIN KINASE NEKL-3"/>
    <property type="match status" value="1"/>
</dbReference>
<evidence type="ECO:0000313" key="9">
    <source>
        <dbReference type="Proteomes" id="UP001416858"/>
    </source>
</evidence>
<dbReference type="EMBL" id="BAABRO010000020">
    <property type="protein sequence ID" value="GAA5510259.1"/>
    <property type="molecule type" value="Genomic_DNA"/>
</dbReference>
<evidence type="ECO:0000256" key="1">
    <source>
        <dbReference type="ARBA" id="ARBA00022679"/>
    </source>
</evidence>
<evidence type="ECO:0000313" key="8">
    <source>
        <dbReference type="EMBL" id="GAA5510259.1"/>
    </source>
</evidence>
<dbReference type="PROSITE" id="PS00108">
    <property type="entry name" value="PROTEIN_KINASE_ST"/>
    <property type="match status" value="1"/>
</dbReference>
<reference evidence="8 9" key="1">
    <citation type="submission" date="2024-02" db="EMBL/GenBank/DDBJ databases">
        <title>Rhodopirellula caenicola NBRC 110016.</title>
        <authorList>
            <person name="Ichikawa N."/>
            <person name="Katano-Makiyama Y."/>
            <person name="Hidaka K."/>
        </authorList>
    </citation>
    <scope>NUCLEOTIDE SEQUENCE [LARGE SCALE GENOMIC DNA]</scope>
    <source>
        <strain evidence="8 9">NBRC 110016</strain>
    </source>
</reference>
<name>A0ABP9VYR6_9BACT</name>
<dbReference type="Gene3D" id="1.10.510.10">
    <property type="entry name" value="Transferase(Phosphotransferase) domain 1"/>
    <property type="match status" value="1"/>
</dbReference>
<dbReference type="InterPro" id="IPR008271">
    <property type="entry name" value="Ser/Thr_kinase_AS"/>
</dbReference>
<feature type="binding site" evidence="5">
    <location>
        <position position="39"/>
    </location>
    <ligand>
        <name>ATP</name>
        <dbReference type="ChEBI" id="CHEBI:30616"/>
    </ligand>
</feature>
<evidence type="ECO:0000256" key="4">
    <source>
        <dbReference type="ARBA" id="ARBA00022840"/>
    </source>
</evidence>